<evidence type="ECO:0000256" key="4">
    <source>
        <dbReference type="ARBA" id="ARBA00022989"/>
    </source>
</evidence>
<dbReference type="PANTHER" id="PTHR30619">
    <property type="entry name" value="DNA INTERNALIZATION/COMPETENCE PROTEIN COMEC/REC2"/>
    <property type="match status" value="1"/>
</dbReference>
<feature type="domain" description="DUF4131" evidence="8">
    <location>
        <begin position="29"/>
        <end position="185"/>
    </location>
</feature>
<evidence type="ECO:0000313" key="9">
    <source>
        <dbReference type="EMBL" id="SFB55070.1"/>
    </source>
</evidence>
<dbReference type="InterPro" id="IPR052159">
    <property type="entry name" value="Competence_DNA_uptake"/>
</dbReference>
<keyword evidence="10" id="KW-1185">Reference proteome</keyword>
<feature type="transmembrane region" description="Helical" evidence="6">
    <location>
        <begin position="57"/>
        <end position="76"/>
    </location>
</feature>
<organism evidence="9 10">
    <name type="scientific">Algoriphagus aquimarinus</name>
    <dbReference type="NCBI Taxonomy" id="237018"/>
    <lineage>
        <taxon>Bacteria</taxon>
        <taxon>Pseudomonadati</taxon>
        <taxon>Bacteroidota</taxon>
        <taxon>Cytophagia</taxon>
        <taxon>Cytophagales</taxon>
        <taxon>Cyclobacteriaceae</taxon>
        <taxon>Algoriphagus</taxon>
    </lineage>
</organism>
<dbReference type="NCBIfam" id="TIGR00360">
    <property type="entry name" value="ComEC_N-term"/>
    <property type="match status" value="1"/>
</dbReference>
<evidence type="ECO:0000256" key="3">
    <source>
        <dbReference type="ARBA" id="ARBA00022692"/>
    </source>
</evidence>
<keyword evidence="5 6" id="KW-0472">Membrane</keyword>
<dbReference type="PANTHER" id="PTHR30619:SF1">
    <property type="entry name" value="RECOMBINATION PROTEIN 2"/>
    <property type="match status" value="1"/>
</dbReference>
<dbReference type="RefSeq" id="WP_092900247.1">
    <property type="nucleotide sequence ID" value="NZ_FOKK01000019.1"/>
</dbReference>
<dbReference type="Pfam" id="PF03772">
    <property type="entry name" value="Competence"/>
    <property type="match status" value="1"/>
</dbReference>
<dbReference type="STRING" id="237018.SAMN04489723_11932"/>
<evidence type="ECO:0000256" key="5">
    <source>
        <dbReference type="ARBA" id="ARBA00023136"/>
    </source>
</evidence>
<feature type="transmembrane region" description="Helical" evidence="6">
    <location>
        <begin position="32"/>
        <end position="50"/>
    </location>
</feature>
<dbReference type="AlphaFoldDB" id="A0A1I1C2Q3"/>
<keyword evidence="4 6" id="KW-1133">Transmembrane helix</keyword>
<dbReference type="Proteomes" id="UP000198790">
    <property type="component" value="Unassembled WGS sequence"/>
</dbReference>
<evidence type="ECO:0000256" key="2">
    <source>
        <dbReference type="ARBA" id="ARBA00022475"/>
    </source>
</evidence>
<feature type="transmembrane region" description="Helical" evidence="6">
    <location>
        <begin position="354"/>
        <end position="374"/>
    </location>
</feature>
<dbReference type="OrthoDB" id="9761531at2"/>
<evidence type="ECO:0000259" key="7">
    <source>
        <dbReference type="Pfam" id="PF03772"/>
    </source>
</evidence>
<keyword evidence="2" id="KW-1003">Cell membrane</keyword>
<feature type="transmembrane region" description="Helical" evidence="6">
    <location>
        <begin position="445"/>
        <end position="467"/>
    </location>
</feature>
<dbReference type="InterPro" id="IPR004477">
    <property type="entry name" value="ComEC_N"/>
</dbReference>
<feature type="transmembrane region" description="Helical" evidence="6">
    <location>
        <begin position="249"/>
        <end position="272"/>
    </location>
</feature>
<evidence type="ECO:0000256" key="6">
    <source>
        <dbReference type="SAM" id="Phobius"/>
    </source>
</evidence>
<protein>
    <submittedName>
        <fullName evidence="9">Competence protein ComEC</fullName>
    </submittedName>
</protein>
<feature type="domain" description="ComEC/Rec2-related protein" evidence="7">
    <location>
        <begin position="229"/>
        <end position="493"/>
    </location>
</feature>
<dbReference type="EMBL" id="FOKK01000019">
    <property type="protein sequence ID" value="SFB55070.1"/>
    <property type="molecule type" value="Genomic_DNA"/>
</dbReference>
<evidence type="ECO:0000313" key="10">
    <source>
        <dbReference type="Proteomes" id="UP000198790"/>
    </source>
</evidence>
<evidence type="ECO:0000256" key="1">
    <source>
        <dbReference type="ARBA" id="ARBA00004651"/>
    </source>
</evidence>
<name>A0A1I1C2Q3_9BACT</name>
<sequence length="644" mass="73695">MRFADFPFLRYLPFLLLGIFLGQSYWSPDLLVLSIILSISWLCYMILVFNCEKYVSYFQLSSIAYLSLLVFGALLVQNKKHQTDVSSDILQAESYLAQVTAYDLQKPNSFENLLEVKSFLIGESWTDAQVKILVYHQSDKPLEPGQILLVRKKPEEITSPVNPHEFDYRQYLSRQGIHYRQFLGKDFQVIDSVNSKGLEYFLVHLRHRIGEMLQSKIPDENSAQIALALLLGQKKELDPTIREAYTQAGVMHILAVSGLHVGIIYALFILILKPLKLKKENAKLYLLAVILVIWLYAFLTGLSPSVVRASTMFSLLTLGQMRERRPSIYNILAFSAMLMITMNPDVIYEVGFQLSYLAVLGIVMIQPLILNLWLPRHKVLEYVWQLTSVSLAAQLVTFPLSLYYFHVFPTYFLLGNLLILPLAFLIMQVGVPLMIFGWIPVLGDGLGWVLSWLIWVQNWIAETIRMIPGGKLDRLTMDFSGMIFVWGMLLIIAGWDYGSKRKLTWLATSLVFLLAGFQLYEELQTPSKELIIYQGKKAQLLDFSDSGQTYAWNQGIEPGEISYSVDPNRVQNHLPHTPQSLVAYQHDSGQLEFVGTEFTFHPTNKKLHFTSAPKSIYYWSDGKWVDLVMTDSIAVDSLAYRILF</sequence>
<proteinExistence type="predicted"/>
<dbReference type="InterPro" id="IPR025405">
    <property type="entry name" value="DUF4131"/>
</dbReference>
<dbReference type="GO" id="GO:0005886">
    <property type="term" value="C:plasma membrane"/>
    <property type="evidence" value="ECO:0007669"/>
    <property type="project" value="UniProtKB-SubCell"/>
</dbReference>
<feature type="transmembrane region" description="Helical" evidence="6">
    <location>
        <begin position="7"/>
        <end position="26"/>
    </location>
</feature>
<dbReference type="Pfam" id="PF13567">
    <property type="entry name" value="DUF4131"/>
    <property type="match status" value="1"/>
</dbReference>
<keyword evidence="3 6" id="KW-0812">Transmembrane</keyword>
<gene>
    <name evidence="9" type="ORF">SAMN04489723_11932</name>
</gene>
<evidence type="ECO:0000259" key="8">
    <source>
        <dbReference type="Pfam" id="PF13567"/>
    </source>
</evidence>
<feature type="transmembrane region" description="Helical" evidence="6">
    <location>
        <begin position="479"/>
        <end position="497"/>
    </location>
</feature>
<comment type="subcellular location">
    <subcellularLocation>
        <location evidence="1">Cell membrane</location>
        <topology evidence="1">Multi-pass membrane protein</topology>
    </subcellularLocation>
</comment>
<reference evidence="9 10" key="1">
    <citation type="submission" date="2016-10" db="EMBL/GenBank/DDBJ databases">
        <authorList>
            <person name="de Groot N.N."/>
        </authorList>
    </citation>
    <scope>NUCLEOTIDE SEQUENCE [LARGE SCALE GENOMIC DNA]</scope>
    <source>
        <strain evidence="9 10">DSM 23399</strain>
    </source>
</reference>
<feature type="transmembrane region" description="Helical" evidence="6">
    <location>
        <begin position="284"/>
        <end position="307"/>
    </location>
</feature>
<accession>A0A1I1C2Q3</accession>